<dbReference type="GO" id="GO:0005737">
    <property type="term" value="C:cytoplasm"/>
    <property type="evidence" value="ECO:0007669"/>
    <property type="project" value="UniProtKB-SubCell"/>
</dbReference>
<dbReference type="HAMAP" id="MF_00536">
    <property type="entry name" value="PdxA"/>
    <property type="match status" value="1"/>
</dbReference>
<evidence type="ECO:0000256" key="3">
    <source>
        <dbReference type="ARBA" id="ARBA00022857"/>
    </source>
</evidence>
<comment type="cofactor">
    <cofactor evidence="7">
        <name>Zn(2+)</name>
        <dbReference type="ChEBI" id="CHEBI:29105"/>
    </cofactor>
    <cofactor evidence="7">
        <name>Mg(2+)</name>
        <dbReference type="ChEBI" id="CHEBI:18420"/>
    </cofactor>
    <cofactor evidence="7">
        <name>Co(2+)</name>
        <dbReference type="ChEBI" id="CHEBI:48828"/>
    </cofactor>
    <text evidence="7">Binds 1 divalent metal cation per subunit. Can use ions such as Zn(2+), Mg(2+) or Co(2+).</text>
</comment>
<keyword evidence="1 7" id="KW-0963">Cytoplasm</keyword>
<dbReference type="GO" id="GO:0050570">
    <property type="term" value="F:4-hydroxythreonine-4-phosphate dehydrogenase activity"/>
    <property type="evidence" value="ECO:0007669"/>
    <property type="project" value="UniProtKB-UniRule"/>
</dbReference>
<comment type="subunit">
    <text evidence="7">Homodimer.</text>
</comment>
<dbReference type="SUPFAM" id="SSF53659">
    <property type="entry name" value="Isocitrate/Isopropylmalate dehydrogenase-like"/>
    <property type="match status" value="1"/>
</dbReference>
<keyword evidence="7" id="KW-0862">Zinc</keyword>
<dbReference type="GO" id="GO:0050897">
    <property type="term" value="F:cobalt ion binding"/>
    <property type="evidence" value="ECO:0007669"/>
    <property type="project" value="UniProtKB-UniRule"/>
</dbReference>
<comment type="pathway">
    <text evidence="7">Cofactor biosynthesis; pyridoxine 5'-phosphate biosynthesis; pyridoxine 5'-phosphate from D-erythrose 4-phosphate: step 4/5.</text>
</comment>
<dbReference type="GO" id="GO:0008615">
    <property type="term" value="P:pyridoxine biosynthetic process"/>
    <property type="evidence" value="ECO:0007669"/>
    <property type="project" value="UniProtKB-UniRule"/>
</dbReference>
<sequence>MSGAVLLPLAISMGEPAGIGPDVALMAWRDRAAHRLPPFYVIGDAGLMEARAVRLGIGVPVVPCLPEEAVETFPYGLPVLDIGEGMDDRPGQPTSETGILVIEAIRTGVDHIRSGRAGAIVTAPISKSVLAEAGFAHPGHTEFLGELARAFRVGPVRPVMMIWSETLAVVPVTIHIPVAAVPVRLTTNLIVETGAIVAHDLATKFGIARPRLAVCGLNPHAGEDGLIGREDIEVVAPAVAELQRLGIAATGPHPADTLFHPAARETYDAVLGMYHDQVLAPVKTIAFDEGVNVTLGLPFIRTSPDHGTAYSLAGTGTARPTSMIQAIALAGRLAQKKPAA</sequence>
<gene>
    <name evidence="7" type="primary">pdxA</name>
    <name evidence="8" type="ORF">C6569_05345</name>
</gene>
<reference evidence="8 9" key="1">
    <citation type="submission" date="2018-03" db="EMBL/GenBank/DDBJ databases">
        <title>Genome sequencing of Phreatobacter sp.</title>
        <authorList>
            <person name="Kim S.-J."/>
            <person name="Heo J."/>
            <person name="Kwon S.-W."/>
        </authorList>
    </citation>
    <scope>NUCLEOTIDE SEQUENCE [LARGE SCALE GENOMIC DNA]</scope>
    <source>
        <strain evidence="8 9">S-12</strain>
    </source>
</reference>
<feature type="binding site" evidence="7">
    <location>
        <position position="292"/>
    </location>
    <ligand>
        <name>substrate</name>
    </ligand>
</feature>
<dbReference type="GO" id="GO:0042823">
    <property type="term" value="P:pyridoxal phosphate biosynthetic process"/>
    <property type="evidence" value="ECO:0007669"/>
    <property type="project" value="UniProtKB-UniRule"/>
</dbReference>
<keyword evidence="4 7" id="KW-0560">Oxidoreductase</keyword>
<dbReference type="KEGG" id="phr:C6569_05345"/>
<dbReference type="NCBIfam" id="NF003699">
    <property type="entry name" value="PRK05312.1"/>
    <property type="match status" value="1"/>
</dbReference>
<dbReference type="UniPathway" id="UPA00244">
    <property type="reaction ID" value="UER00312"/>
</dbReference>
<keyword evidence="7" id="KW-0170">Cobalt</keyword>
<name>A0A2S0N8Q5_9HYPH</name>
<comment type="subcellular location">
    <subcellularLocation>
        <location evidence="7">Cytoplasm</location>
    </subcellularLocation>
</comment>
<keyword evidence="9" id="KW-1185">Reference proteome</keyword>
<comment type="miscellaneous">
    <text evidence="7">The active site is located at the dimer interface.</text>
</comment>
<evidence type="ECO:0000256" key="2">
    <source>
        <dbReference type="ARBA" id="ARBA00022723"/>
    </source>
</evidence>
<dbReference type="NCBIfam" id="TIGR00557">
    <property type="entry name" value="pdxA"/>
    <property type="match status" value="1"/>
</dbReference>
<evidence type="ECO:0000256" key="5">
    <source>
        <dbReference type="ARBA" id="ARBA00023027"/>
    </source>
</evidence>
<keyword evidence="2 7" id="KW-0479">Metal-binding</keyword>
<feature type="binding site" evidence="7">
    <location>
        <position position="140"/>
    </location>
    <ligand>
        <name>substrate</name>
    </ligand>
</feature>
<dbReference type="PANTHER" id="PTHR30004">
    <property type="entry name" value="4-HYDROXYTHREONINE-4-PHOSPHATE DEHYDROGENASE"/>
    <property type="match status" value="1"/>
</dbReference>
<dbReference type="GO" id="GO:0051287">
    <property type="term" value="F:NAD binding"/>
    <property type="evidence" value="ECO:0007669"/>
    <property type="project" value="InterPro"/>
</dbReference>
<dbReference type="Proteomes" id="UP000237889">
    <property type="component" value="Chromosome"/>
</dbReference>
<evidence type="ECO:0000256" key="6">
    <source>
        <dbReference type="ARBA" id="ARBA00023096"/>
    </source>
</evidence>
<dbReference type="OrthoDB" id="9801783at2"/>
<comment type="similarity">
    <text evidence="7">Belongs to the PdxA family.</text>
</comment>
<keyword evidence="7" id="KW-0460">Magnesium</keyword>
<dbReference type="Gene3D" id="3.40.718.10">
    <property type="entry name" value="Isopropylmalate Dehydrogenase"/>
    <property type="match status" value="1"/>
</dbReference>
<evidence type="ECO:0000256" key="7">
    <source>
        <dbReference type="HAMAP-Rule" id="MF_00536"/>
    </source>
</evidence>
<evidence type="ECO:0000256" key="4">
    <source>
        <dbReference type="ARBA" id="ARBA00023002"/>
    </source>
</evidence>
<keyword evidence="6 7" id="KW-0664">Pyridoxine biosynthesis</keyword>
<feature type="binding site" evidence="7">
    <location>
        <position position="175"/>
    </location>
    <ligand>
        <name>a divalent metal cation</name>
        <dbReference type="ChEBI" id="CHEBI:60240"/>
        <note>ligand shared between dimeric partners</note>
    </ligand>
</feature>
<evidence type="ECO:0000313" key="9">
    <source>
        <dbReference type="Proteomes" id="UP000237889"/>
    </source>
</evidence>
<dbReference type="GO" id="GO:0000287">
    <property type="term" value="F:magnesium ion binding"/>
    <property type="evidence" value="ECO:0007669"/>
    <property type="project" value="UniProtKB-UniRule"/>
</dbReference>
<evidence type="ECO:0000313" key="8">
    <source>
        <dbReference type="EMBL" id="AVO44532.1"/>
    </source>
</evidence>
<feature type="binding site" evidence="7">
    <location>
        <position position="301"/>
    </location>
    <ligand>
        <name>substrate</name>
    </ligand>
</feature>
<evidence type="ECO:0000256" key="1">
    <source>
        <dbReference type="ARBA" id="ARBA00022490"/>
    </source>
</evidence>
<dbReference type="InterPro" id="IPR037510">
    <property type="entry name" value="PdxA"/>
</dbReference>
<keyword evidence="3 7" id="KW-0521">NADP</keyword>
<dbReference type="EMBL" id="CP027668">
    <property type="protein sequence ID" value="AVO44532.1"/>
    <property type="molecule type" value="Genomic_DNA"/>
</dbReference>
<dbReference type="InterPro" id="IPR005255">
    <property type="entry name" value="PdxA_fam"/>
</dbReference>
<comment type="catalytic activity">
    <reaction evidence="7">
        <text>4-(phosphooxy)-L-threonine + NAD(+) = 3-amino-2-oxopropyl phosphate + CO2 + NADH</text>
        <dbReference type="Rhea" id="RHEA:32275"/>
        <dbReference type="ChEBI" id="CHEBI:16526"/>
        <dbReference type="ChEBI" id="CHEBI:57279"/>
        <dbReference type="ChEBI" id="CHEBI:57540"/>
        <dbReference type="ChEBI" id="CHEBI:57945"/>
        <dbReference type="ChEBI" id="CHEBI:58452"/>
        <dbReference type="EC" id="1.1.1.262"/>
    </reaction>
</comment>
<feature type="binding site" evidence="7">
    <location>
        <position position="220"/>
    </location>
    <ligand>
        <name>a divalent metal cation</name>
        <dbReference type="ChEBI" id="CHEBI:60240"/>
        <note>ligand shared between dimeric partners</note>
    </ligand>
</feature>
<organism evidence="8 9">
    <name type="scientific">Phreatobacter cathodiphilus</name>
    <dbReference type="NCBI Taxonomy" id="1868589"/>
    <lineage>
        <taxon>Bacteria</taxon>
        <taxon>Pseudomonadati</taxon>
        <taxon>Pseudomonadota</taxon>
        <taxon>Alphaproteobacteria</taxon>
        <taxon>Hyphomicrobiales</taxon>
        <taxon>Phreatobacteraceae</taxon>
        <taxon>Phreatobacter</taxon>
    </lineage>
</organism>
<feature type="binding site" evidence="7">
    <location>
        <position position="283"/>
    </location>
    <ligand>
        <name>substrate</name>
    </ligand>
</feature>
<proteinExistence type="inferred from homology"/>
<comment type="function">
    <text evidence="7">Catalyzes the NAD(P)-dependent oxidation of 4-(phosphooxy)-L-threonine (HTP) into 2-amino-3-oxo-4-(phosphooxy)butyric acid which spontaneously decarboxylates to form 3-amino-2-oxopropyl phosphate (AHAP).</text>
</comment>
<dbReference type="PANTHER" id="PTHR30004:SF6">
    <property type="entry name" value="D-THREONATE 4-PHOSPHATE DEHYDROGENASE"/>
    <property type="match status" value="1"/>
</dbReference>
<protein>
    <recommendedName>
        <fullName evidence="7">4-hydroxythreonine-4-phosphate dehydrogenase</fullName>
        <ecNumber evidence="7">1.1.1.262</ecNumber>
    </recommendedName>
    <alternativeName>
        <fullName evidence="7">4-(phosphohydroxy)-L-threonine dehydrogenase</fullName>
    </alternativeName>
</protein>
<dbReference type="AlphaFoldDB" id="A0A2S0N8Q5"/>
<dbReference type="GO" id="GO:0008270">
    <property type="term" value="F:zinc ion binding"/>
    <property type="evidence" value="ECO:0007669"/>
    <property type="project" value="UniProtKB-UniRule"/>
</dbReference>
<accession>A0A2S0N8Q5</accession>
<feature type="binding site" evidence="7">
    <location>
        <position position="141"/>
    </location>
    <ligand>
        <name>substrate</name>
    </ligand>
</feature>
<keyword evidence="5 7" id="KW-0520">NAD</keyword>
<dbReference type="Pfam" id="PF04166">
    <property type="entry name" value="PdxA"/>
    <property type="match status" value="1"/>
</dbReference>
<dbReference type="EC" id="1.1.1.262" evidence="7"/>
<feature type="binding site" evidence="7">
    <location>
        <position position="275"/>
    </location>
    <ligand>
        <name>a divalent metal cation</name>
        <dbReference type="ChEBI" id="CHEBI:60240"/>
        <note>ligand shared between dimeric partners</note>
    </ligand>
</feature>